<name>A0A3L8DN24_OOCBI</name>
<dbReference type="InterPro" id="IPR003034">
    <property type="entry name" value="SAP_dom"/>
</dbReference>
<evidence type="ECO:0000259" key="1">
    <source>
        <dbReference type="PROSITE" id="PS50800"/>
    </source>
</evidence>
<dbReference type="PROSITE" id="PS50800">
    <property type="entry name" value="SAP"/>
    <property type="match status" value="1"/>
</dbReference>
<dbReference type="Pfam" id="PF02037">
    <property type="entry name" value="SAP"/>
    <property type="match status" value="1"/>
</dbReference>
<organism evidence="2 3">
    <name type="scientific">Ooceraea biroi</name>
    <name type="common">Clonal raider ant</name>
    <name type="synonym">Cerapachys biroi</name>
    <dbReference type="NCBI Taxonomy" id="2015173"/>
    <lineage>
        <taxon>Eukaryota</taxon>
        <taxon>Metazoa</taxon>
        <taxon>Ecdysozoa</taxon>
        <taxon>Arthropoda</taxon>
        <taxon>Hexapoda</taxon>
        <taxon>Insecta</taxon>
        <taxon>Pterygota</taxon>
        <taxon>Neoptera</taxon>
        <taxon>Endopterygota</taxon>
        <taxon>Hymenoptera</taxon>
        <taxon>Apocrita</taxon>
        <taxon>Aculeata</taxon>
        <taxon>Formicoidea</taxon>
        <taxon>Formicidae</taxon>
        <taxon>Dorylinae</taxon>
        <taxon>Ooceraea</taxon>
    </lineage>
</organism>
<reference evidence="2 3" key="1">
    <citation type="journal article" date="2018" name="Genome Res.">
        <title>The genomic architecture and molecular evolution of ant odorant receptors.</title>
        <authorList>
            <person name="McKenzie S.K."/>
            <person name="Kronauer D.J.C."/>
        </authorList>
    </citation>
    <scope>NUCLEOTIDE SEQUENCE [LARGE SCALE GENOMIC DNA]</scope>
    <source>
        <strain evidence="2">Clonal line C1</strain>
    </source>
</reference>
<accession>A0A3L8DN24</accession>
<dbReference type="SUPFAM" id="SSF68906">
    <property type="entry name" value="SAP domain"/>
    <property type="match status" value="1"/>
</dbReference>
<evidence type="ECO:0000313" key="3">
    <source>
        <dbReference type="Proteomes" id="UP000279307"/>
    </source>
</evidence>
<dbReference type="Proteomes" id="UP000279307">
    <property type="component" value="Chromosome 6"/>
</dbReference>
<dbReference type="EMBL" id="QOIP01000006">
    <property type="protein sequence ID" value="RLU21228.1"/>
    <property type="molecule type" value="Genomic_DNA"/>
</dbReference>
<dbReference type="SMART" id="SM00513">
    <property type="entry name" value="SAP"/>
    <property type="match status" value="1"/>
</dbReference>
<feature type="domain" description="SAP" evidence="1">
    <location>
        <begin position="4"/>
        <end position="38"/>
    </location>
</feature>
<dbReference type="OrthoDB" id="7698374at2759"/>
<dbReference type="InterPro" id="IPR036361">
    <property type="entry name" value="SAP_dom_sf"/>
</dbReference>
<comment type="caution">
    <text evidence="2">The sequence shown here is derived from an EMBL/GenBank/DDBJ whole genome shotgun (WGS) entry which is preliminary data.</text>
</comment>
<sequence length="112" mass="12561">MTEPSDFTVTELRTRAKALGLQIGGTKAEIIARLTVHDPTGGWMKDDDLIELGAVGKEVQDGAWNDADSGREREFADREKDLELVMDPRRANVSIKTRKFELKSRVKNFAKT</sequence>
<dbReference type="AlphaFoldDB" id="A0A3L8DN24"/>
<dbReference type="Gene3D" id="1.10.720.30">
    <property type="entry name" value="SAP domain"/>
    <property type="match status" value="1"/>
</dbReference>
<gene>
    <name evidence="2" type="ORF">DMN91_005601</name>
</gene>
<proteinExistence type="predicted"/>
<protein>
    <recommendedName>
        <fullName evidence="1">SAP domain-containing protein</fullName>
    </recommendedName>
</protein>
<evidence type="ECO:0000313" key="2">
    <source>
        <dbReference type="EMBL" id="RLU21228.1"/>
    </source>
</evidence>